<evidence type="ECO:0000256" key="10">
    <source>
        <dbReference type="SAM" id="SignalP"/>
    </source>
</evidence>
<organism evidence="11 12">
    <name type="scientific">Artemisia annua</name>
    <name type="common">Sweet wormwood</name>
    <dbReference type="NCBI Taxonomy" id="35608"/>
    <lineage>
        <taxon>Eukaryota</taxon>
        <taxon>Viridiplantae</taxon>
        <taxon>Streptophyta</taxon>
        <taxon>Embryophyta</taxon>
        <taxon>Tracheophyta</taxon>
        <taxon>Spermatophyta</taxon>
        <taxon>Magnoliopsida</taxon>
        <taxon>eudicotyledons</taxon>
        <taxon>Gunneridae</taxon>
        <taxon>Pentapetalae</taxon>
        <taxon>asterids</taxon>
        <taxon>campanulids</taxon>
        <taxon>Asterales</taxon>
        <taxon>Asteraceae</taxon>
        <taxon>Asteroideae</taxon>
        <taxon>Anthemideae</taxon>
        <taxon>Artemisiinae</taxon>
        <taxon>Artemisia</taxon>
    </lineage>
</organism>
<keyword evidence="12" id="KW-1185">Reference proteome</keyword>
<comment type="subcellular location">
    <subcellularLocation>
        <location evidence="1">Secreted</location>
        <location evidence="1">Cell wall</location>
    </subcellularLocation>
</comment>
<dbReference type="GO" id="GO:0071555">
    <property type="term" value="P:cell wall organization"/>
    <property type="evidence" value="ECO:0007669"/>
    <property type="project" value="UniProtKB-KW"/>
</dbReference>
<keyword evidence="10" id="KW-0732">Signal</keyword>
<keyword evidence="6 9" id="KW-0326">Glycosidase</keyword>
<feature type="chain" id="PRO_5015668116" evidence="10">
    <location>
        <begin position="26"/>
        <end position="425"/>
    </location>
</feature>
<proteinExistence type="inferred from homology"/>
<evidence type="ECO:0000256" key="7">
    <source>
        <dbReference type="ARBA" id="ARBA00023316"/>
    </source>
</evidence>
<evidence type="ECO:0000256" key="1">
    <source>
        <dbReference type="ARBA" id="ARBA00004191"/>
    </source>
</evidence>
<gene>
    <name evidence="11" type="ORF">CTI12_AA607670</name>
</gene>
<sequence length="425" mass="45505">MGKLNLIQRAKCSLFLMALFVRNHAIVVDVKTKGAKGDGKTDDGPAIIDAWKEACAAAPPSSVFIPPGTYMAFPLIQLYGPCKGPIEIKATGATIKAPSDLAMFKNDSWIVIAFVDQLTMTGGTFDGQGQESWRNNKCNNCPKPANLRFGYVKNSLIKDLTSINSKMFHIAVLGSDNTTLEHITIDAPRNSVNTDGIHLGRLNGLNIKNSNIKTGDDCISFGDGSKNVHVEKVTCGPGHGISIGSLGRNPNEEPVQGIWIKNCTITGTDNGLRIKSWPASFPGTVNDVHFEDIVMDKVANPIIIDQNYCPGHACKRGGGPAKTGGPSKVKITNVSFRRIKGTSSTQVALKLNCSAVSPCDSVELGDINLTYNGVGQANATSKCFNVKPKVVGQIVPPACPDAPQHRIPNDAKYTDAEIQRLPRLT</sequence>
<dbReference type="InterPro" id="IPR012334">
    <property type="entry name" value="Pectin_lyas_fold"/>
</dbReference>
<keyword evidence="4" id="KW-0964">Secreted</keyword>
<dbReference type="PROSITE" id="PS00502">
    <property type="entry name" value="POLYGALACTURONASE"/>
    <property type="match status" value="1"/>
</dbReference>
<keyword evidence="11" id="KW-0456">Lyase</keyword>
<dbReference type="Gene3D" id="2.160.20.10">
    <property type="entry name" value="Single-stranded right-handed beta-helix, Pectin lyase-like"/>
    <property type="match status" value="1"/>
</dbReference>
<reference evidence="11 12" key="1">
    <citation type="journal article" date="2018" name="Mol. Plant">
        <title>The genome of Artemisia annua provides insight into the evolution of Asteraceae family and artemisinin biosynthesis.</title>
        <authorList>
            <person name="Shen Q."/>
            <person name="Zhang L."/>
            <person name="Liao Z."/>
            <person name="Wang S."/>
            <person name="Yan T."/>
            <person name="Shi P."/>
            <person name="Liu M."/>
            <person name="Fu X."/>
            <person name="Pan Q."/>
            <person name="Wang Y."/>
            <person name="Lv Z."/>
            <person name="Lu X."/>
            <person name="Zhang F."/>
            <person name="Jiang W."/>
            <person name="Ma Y."/>
            <person name="Chen M."/>
            <person name="Hao X."/>
            <person name="Li L."/>
            <person name="Tang Y."/>
            <person name="Lv G."/>
            <person name="Zhou Y."/>
            <person name="Sun X."/>
            <person name="Brodelius P.E."/>
            <person name="Rose J.K.C."/>
            <person name="Tang K."/>
        </authorList>
    </citation>
    <scope>NUCLEOTIDE SEQUENCE [LARGE SCALE GENOMIC DNA]</scope>
    <source>
        <strain evidence="12">cv. Huhao1</strain>
        <tissue evidence="11">Leaf</tissue>
    </source>
</reference>
<keyword evidence="3" id="KW-0134">Cell wall</keyword>
<comment type="similarity">
    <text evidence="2 9">Belongs to the glycosyl hydrolase 28 family.</text>
</comment>
<name>A0A2U1KFU5_ARTAN</name>
<keyword evidence="7" id="KW-0961">Cell wall biogenesis/degradation</keyword>
<dbReference type="STRING" id="35608.A0A2U1KFU5"/>
<evidence type="ECO:0000256" key="5">
    <source>
        <dbReference type="ARBA" id="ARBA00022801"/>
    </source>
</evidence>
<dbReference type="EMBL" id="PKPP01019663">
    <property type="protein sequence ID" value="PWA35642.1"/>
    <property type="molecule type" value="Genomic_DNA"/>
</dbReference>
<dbReference type="Pfam" id="PF00295">
    <property type="entry name" value="Glyco_hydro_28"/>
    <property type="match status" value="1"/>
</dbReference>
<dbReference type="InterPro" id="IPR011050">
    <property type="entry name" value="Pectin_lyase_fold/virulence"/>
</dbReference>
<evidence type="ECO:0000256" key="3">
    <source>
        <dbReference type="ARBA" id="ARBA00022512"/>
    </source>
</evidence>
<evidence type="ECO:0000313" key="12">
    <source>
        <dbReference type="Proteomes" id="UP000245207"/>
    </source>
</evidence>
<feature type="active site" evidence="8">
    <location>
        <position position="239"/>
    </location>
</feature>
<dbReference type="SUPFAM" id="SSF51126">
    <property type="entry name" value="Pectin lyase-like"/>
    <property type="match status" value="1"/>
</dbReference>
<dbReference type="FunFam" id="2.160.20.10:FF:000004">
    <property type="entry name" value="Pectin lyase-like superfamily protein"/>
    <property type="match status" value="1"/>
</dbReference>
<dbReference type="GO" id="GO:0016829">
    <property type="term" value="F:lyase activity"/>
    <property type="evidence" value="ECO:0007669"/>
    <property type="project" value="UniProtKB-KW"/>
</dbReference>
<dbReference type="GO" id="GO:0005975">
    <property type="term" value="P:carbohydrate metabolic process"/>
    <property type="evidence" value="ECO:0007669"/>
    <property type="project" value="InterPro"/>
</dbReference>
<evidence type="ECO:0000313" key="11">
    <source>
        <dbReference type="EMBL" id="PWA35642.1"/>
    </source>
</evidence>
<evidence type="ECO:0000256" key="8">
    <source>
        <dbReference type="PROSITE-ProRule" id="PRU10052"/>
    </source>
</evidence>
<protein>
    <submittedName>
        <fullName evidence="11">Glycoside hydrolase, family 28, Pectin lyase fold/virulence factor</fullName>
    </submittedName>
</protein>
<evidence type="ECO:0000256" key="9">
    <source>
        <dbReference type="RuleBase" id="RU361169"/>
    </source>
</evidence>
<dbReference type="GO" id="GO:0004650">
    <property type="term" value="F:polygalacturonase activity"/>
    <property type="evidence" value="ECO:0007669"/>
    <property type="project" value="InterPro"/>
</dbReference>
<dbReference type="PANTHER" id="PTHR31375">
    <property type="match status" value="1"/>
</dbReference>
<keyword evidence="5 9" id="KW-0378">Hydrolase</keyword>
<dbReference type="AlphaFoldDB" id="A0A2U1KFU5"/>
<dbReference type="InterPro" id="IPR000743">
    <property type="entry name" value="Glyco_hydro_28"/>
</dbReference>
<accession>A0A2U1KFU5</accession>
<dbReference type="Proteomes" id="UP000245207">
    <property type="component" value="Unassembled WGS sequence"/>
</dbReference>
<dbReference type="InterPro" id="IPR006626">
    <property type="entry name" value="PbH1"/>
</dbReference>
<evidence type="ECO:0000256" key="4">
    <source>
        <dbReference type="ARBA" id="ARBA00022525"/>
    </source>
</evidence>
<feature type="signal peptide" evidence="10">
    <location>
        <begin position="1"/>
        <end position="25"/>
    </location>
</feature>
<comment type="caution">
    <text evidence="11">The sequence shown here is derived from an EMBL/GenBank/DDBJ whole genome shotgun (WGS) entry which is preliminary data.</text>
</comment>
<evidence type="ECO:0000256" key="2">
    <source>
        <dbReference type="ARBA" id="ARBA00008834"/>
    </source>
</evidence>
<dbReference type="OrthoDB" id="187139at2759"/>
<evidence type="ECO:0000256" key="6">
    <source>
        <dbReference type="ARBA" id="ARBA00023295"/>
    </source>
</evidence>
<dbReference type="SMART" id="SM00710">
    <property type="entry name" value="PbH1"/>
    <property type="match status" value="5"/>
</dbReference>